<dbReference type="Proteomes" id="UP000664534">
    <property type="component" value="Unassembled WGS sequence"/>
</dbReference>
<sequence length="351" mass="38993">MVAPRVAFAGQSIPAYAKTLGRDVHVKIYPRPRNLSESREVLRVLQQYGEVIMYKHLKHDPNLHAVNTAIAIYRNANSAQSIIDASPLRFESGRAELSSSVSQFAPSTSPSDEGEEASGPQDGSDYNQEEFNDVNTARQRPNEASDNGATFTGLGGAARWGLMRSSTSTDEAATSPSPSQPPKTFTPNPMPLRASSADLPNPLPSSLPTSTSSSLSPPREFHLVIGRSVLNHHLYIRRQHYYGGFPLDLRGAMGDDLQARVPVAGLADCQFGKPEVPLRIRMKRLQEENRRGWMSLGSLWKEGEREREGEREGEKEREKVRELEERKRARERETDENVSADDGFRELGLLS</sequence>
<reference evidence="2" key="1">
    <citation type="submission" date="2021-03" db="EMBL/GenBank/DDBJ databases">
        <authorList>
            <person name="Tagirdzhanova G."/>
        </authorList>
    </citation>
    <scope>NUCLEOTIDE SEQUENCE</scope>
</reference>
<dbReference type="EMBL" id="CAJPDT010000025">
    <property type="protein sequence ID" value="CAF9920438.1"/>
    <property type="molecule type" value="Genomic_DNA"/>
</dbReference>
<feature type="region of interest" description="Disordered" evidence="1">
    <location>
        <begin position="303"/>
        <end position="351"/>
    </location>
</feature>
<comment type="caution">
    <text evidence="2">The sequence shown here is derived from an EMBL/GenBank/DDBJ whole genome shotgun (WGS) entry which is preliminary data.</text>
</comment>
<evidence type="ECO:0000313" key="3">
    <source>
        <dbReference type="Proteomes" id="UP000664534"/>
    </source>
</evidence>
<evidence type="ECO:0000256" key="1">
    <source>
        <dbReference type="SAM" id="MobiDB-lite"/>
    </source>
</evidence>
<feature type="region of interest" description="Disordered" evidence="1">
    <location>
        <begin position="165"/>
        <end position="217"/>
    </location>
</feature>
<keyword evidence="3" id="KW-1185">Reference proteome</keyword>
<gene>
    <name evidence="2" type="ORF">IMSHALPRED_004896</name>
</gene>
<feature type="compositionally biased region" description="Basic and acidic residues" evidence="1">
    <location>
        <begin position="303"/>
        <end position="335"/>
    </location>
</feature>
<feature type="compositionally biased region" description="Polar residues" evidence="1">
    <location>
        <begin position="165"/>
        <end position="187"/>
    </location>
</feature>
<feature type="compositionally biased region" description="Low complexity" evidence="1">
    <location>
        <begin position="194"/>
        <end position="217"/>
    </location>
</feature>
<proteinExistence type="predicted"/>
<feature type="region of interest" description="Disordered" evidence="1">
    <location>
        <begin position="99"/>
        <end position="128"/>
    </location>
</feature>
<dbReference type="AlphaFoldDB" id="A0A8H3IIV9"/>
<feature type="compositionally biased region" description="Polar residues" evidence="1">
    <location>
        <begin position="99"/>
        <end position="111"/>
    </location>
</feature>
<organism evidence="2 3">
    <name type="scientific">Imshaugia aleurites</name>
    <dbReference type="NCBI Taxonomy" id="172621"/>
    <lineage>
        <taxon>Eukaryota</taxon>
        <taxon>Fungi</taxon>
        <taxon>Dikarya</taxon>
        <taxon>Ascomycota</taxon>
        <taxon>Pezizomycotina</taxon>
        <taxon>Lecanoromycetes</taxon>
        <taxon>OSLEUM clade</taxon>
        <taxon>Lecanoromycetidae</taxon>
        <taxon>Lecanorales</taxon>
        <taxon>Lecanorineae</taxon>
        <taxon>Parmeliaceae</taxon>
        <taxon>Imshaugia</taxon>
    </lineage>
</organism>
<name>A0A8H3IIV9_9LECA</name>
<protein>
    <submittedName>
        <fullName evidence="2">Uncharacterized protein</fullName>
    </submittedName>
</protein>
<evidence type="ECO:0000313" key="2">
    <source>
        <dbReference type="EMBL" id="CAF9920438.1"/>
    </source>
</evidence>
<accession>A0A8H3IIV9</accession>
<dbReference type="OrthoDB" id="5367448at2759"/>